<feature type="coiled-coil region" evidence="1">
    <location>
        <begin position="531"/>
        <end position="562"/>
    </location>
</feature>
<evidence type="ECO:0000313" key="4">
    <source>
        <dbReference type="EMBL" id="PNH19746.1"/>
    </source>
</evidence>
<gene>
    <name evidence="4" type="ORF">B7R76_02380</name>
</gene>
<dbReference type="EMBL" id="NBZD01000001">
    <property type="protein sequence ID" value="PNH19746.1"/>
    <property type="molecule type" value="Genomic_DNA"/>
</dbReference>
<evidence type="ECO:0000259" key="3">
    <source>
        <dbReference type="Pfam" id="PF07564"/>
    </source>
</evidence>
<dbReference type="NCBIfam" id="TIGR01167">
    <property type="entry name" value="LPXTG_anchor"/>
    <property type="match status" value="1"/>
</dbReference>
<feature type="transmembrane region" description="Helical" evidence="2">
    <location>
        <begin position="664"/>
        <end position="682"/>
    </location>
</feature>
<dbReference type="RefSeq" id="WP_102892306.1">
    <property type="nucleotide sequence ID" value="NZ_NBZD01000001.1"/>
</dbReference>
<proteinExistence type="predicted"/>
<dbReference type="AlphaFoldDB" id="A0A2J8B4S2"/>
<feature type="domain" description="DUF1542" evidence="3">
    <location>
        <begin position="453"/>
        <end position="525"/>
    </location>
</feature>
<sequence length="691" mass="75528">MIKLKNIQECKRCFARACLFLALIGIVGISSHGGVITVYADNNTGLSVPTTHDDPSANLVFKDENLNGQTLEQMSSTLKIMGETVENNELLKTKWDELGKGTNVGLGKSFETSIFGNWKAVNSGKFHIVRKTDKDVFPLEVINSTLDDTVWLQEQALYRESEYIMLLSGTRTLANKDQKAFDGSDYKYSHEGPQIAKALAGYDGIEKTFKAYSPEHGSRVKISFRIGYTGDTDGSKANYKVEVFSIKDGAETKVYDTVIDPTKDVTNEKMTVTKATDGTCKQSIKISKTPNNPGKDKTRQQYIGDEAAIELMAENGNKPNGKSGLFTSSEIKLEKGVTEYKVRISLADNNRTGMSYQSWGVKYSLPMFGDGFSITQDTAGVAKYVFTKIYDKLIENKTIDTKKKTDTSVVAYTQALTKMKELIDSTELKSKKDYVDALDVAVKAKNNLVSTEQQGIDALTKVADNKIATLNQNKDLSESERQTAIKRVNDEKDAAINNIKKATDNAGVDQAKENGIAEVGKINPIAKDNAIAAINKALSEKEKEIEGKNDLTTAEKDKLKKEAKVIADNYTSEITAKPSSADTAEKAAQIQEAIDKAKDAAITKIANIKPIGIVPTPIDPFVPSPEYVPNGEITLTPDKGEGVKNGLKPKRVGMIPKTGESTTLPFPLVALGFAILGLGILLKKKMMEENK</sequence>
<keyword evidence="2" id="KW-0472">Membrane</keyword>
<comment type="caution">
    <text evidence="4">The sequence shown here is derived from an EMBL/GenBank/DDBJ whole genome shotgun (WGS) entry which is preliminary data.</text>
</comment>
<evidence type="ECO:0000256" key="2">
    <source>
        <dbReference type="SAM" id="Phobius"/>
    </source>
</evidence>
<keyword evidence="2" id="KW-1133">Transmembrane helix</keyword>
<dbReference type="Proteomes" id="UP000236394">
    <property type="component" value="Unassembled WGS sequence"/>
</dbReference>
<accession>A0A2J8B4S2</accession>
<keyword evidence="1" id="KW-0175">Coiled coil</keyword>
<evidence type="ECO:0000256" key="1">
    <source>
        <dbReference type="SAM" id="Coils"/>
    </source>
</evidence>
<dbReference type="InterPro" id="IPR011439">
    <property type="entry name" value="DUF1542"/>
</dbReference>
<keyword evidence="2" id="KW-0812">Transmembrane</keyword>
<evidence type="ECO:0000313" key="5">
    <source>
        <dbReference type="Proteomes" id="UP000236394"/>
    </source>
</evidence>
<reference evidence="5" key="1">
    <citation type="submission" date="2017-04" db="EMBL/GenBank/DDBJ databases">
        <authorList>
            <person name="Bumgarner R.E."/>
            <person name="Fredricks D.N."/>
            <person name="Srinivasan S."/>
        </authorList>
    </citation>
    <scope>NUCLEOTIDE SEQUENCE [LARGE SCALE GENOMIC DNA]</scope>
    <source>
        <strain evidence="5">KA00405</strain>
    </source>
</reference>
<organism evidence="4 5">
    <name type="scientific">Mageeibacillus indolicus</name>
    <dbReference type="NCBI Taxonomy" id="884684"/>
    <lineage>
        <taxon>Bacteria</taxon>
        <taxon>Bacillati</taxon>
        <taxon>Bacillota</taxon>
        <taxon>Clostridia</taxon>
        <taxon>Eubacteriales</taxon>
        <taxon>Oscillospiraceae</taxon>
        <taxon>Mageeibacillus</taxon>
    </lineage>
</organism>
<name>A0A2J8B4S2_9FIRM</name>
<dbReference type="Pfam" id="PF07564">
    <property type="entry name" value="DUF1542"/>
    <property type="match status" value="1"/>
</dbReference>
<protein>
    <recommendedName>
        <fullName evidence="3">DUF1542 domain-containing protein</fullName>
    </recommendedName>
</protein>